<dbReference type="EMBL" id="FNOI01000001">
    <property type="protein sequence ID" value="SDW24707.1"/>
    <property type="molecule type" value="Genomic_DNA"/>
</dbReference>
<evidence type="ECO:0000256" key="4">
    <source>
        <dbReference type="ARBA" id="ARBA00022833"/>
    </source>
</evidence>
<gene>
    <name evidence="8" type="ORF">SAMN04488001_0650</name>
</gene>
<dbReference type="Gene3D" id="3.10.20.580">
    <property type="match status" value="1"/>
</dbReference>
<dbReference type="GO" id="GO:0004527">
    <property type="term" value="F:exonuclease activity"/>
    <property type="evidence" value="ECO:0007669"/>
    <property type="project" value="UniProtKB-KW"/>
</dbReference>
<dbReference type="SMART" id="SM00849">
    <property type="entry name" value="Lactamase_B"/>
    <property type="match status" value="1"/>
</dbReference>
<evidence type="ECO:0000313" key="9">
    <source>
        <dbReference type="Proteomes" id="UP000199441"/>
    </source>
</evidence>
<accession>A0A1H2RZI7</accession>
<dbReference type="PANTHER" id="PTHR43694">
    <property type="entry name" value="RIBONUCLEASE J"/>
    <property type="match status" value="1"/>
</dbReference>
<dbReference type="GO" id="GO:0046872">
    <property type="term" value="F:metal ion binding"/>
    <property type="evidence" value="ECO:0007669"/>
    <property type="project" value="UniProtKB-KW"/>
</dbReference>
<dbReference type="CDD" id="cd07714">
    <property type="entry name" value="RNaseJ_MBL-fold"/>
    <property type="match status" value="1"/>
</dbReference>
<keyword evidence="9" id="KW-1185">Reference proteome</keyword>
<keyword evidence="5" id="KW-0269">Exonuclease</keyword>
<evidence type="ECO:0000256" key="1">
    <source>
        <dbReference type="ARBA" id="ARBA00022722"/>
    </source>
</evidence>
<protein>
    <submittedName>
        <fullName evidence="8">Ribonuclease J</fullName>
    </submittedName>
</protein>
<dbReference type="STRING" id="670155.SAMN04488001_0650"/>
<reference evidence="9" key="1">
    <citation type="submission" date="2016-10" db="EMBL/GenBank/DDBJ databases">
        <authorList>
            <person name="Varghese N."/>
            <person name="Submissions S."/>
        </authorList>
    </citation>
    <scope>NUCLEOTIDE SEQUENCE [LARGE SCALE GENOMIC DNA]</scope>
    <source>
        <strain evidence="9">DSM 26922</strain>
    </source>
</reference>
<dbReference type="InterPro" id="IPR036866">
    <property type="entry name" value="RibonucZ/Hydroxyglut_hydro"/>
</dbReference>
<dbReference type="Gene3D" id="3.40.50.10710">
    <property type="entry name" value="Metallo-hydrolase/oxidoreductase"/>
    <property type="match status" value="1"/>
</dbReference>
<dbReference type="InterPro" id="IPR001587">
    <property type="entry name" value="RNase_J_CS"/>
</dbReference>
<dbReference type="AlphaFoldDB" id="A0A1H2RZI7"/>
<dbReference type="InterPro" id="IPR041636">
    <property type="entry name" value="RNase_J_C"/>
</dbReference>
<keyword evidence="4" id="KW-0862">Zinc</keyword>
<keyword evidence="1" id="KW-0540">Nuclease</keyword>
<dbReference type="InterPro" id="IPR055132">
    <property type="entry name" value="RNase_J_b_CASP"/>
</dbReference>
<name>A0A1H2RZI7_9RHOB</name>
<evidence type="ECO:0000256" key="5">
    <source>
        <dbReference type="ARBA" id="ARBA00022839"/>
    </source>
</evidence>
<evidence type="ECO:0000256" key="3">
    <source>
        <dbReference type="ARBA" id="ARBA00022801"/>
    </source>
</evidence>
<organism evidence="8 9">
    <name type="scientific">Litoreibacter albidus</name>
    <dbReference type="NCBI Taxonomy" id="670155"/>
    <lineage>
        <taxon>Bacteria</taxon>
        <taxon>Pseudomonadati</taxon>
        <taxon>Pseudomonadota</taxon>
        <taxon>Alphaproteobacteria</taxon>
        <taxon>Rhodobacterales</taxon>
        <taxon>Roseobacteraceae</taxon>
        <taxon>Litoreibacter</taxon>
    </lineage>
</organism>
<dbReference type="Pfam" id="PF22505">
    <property type="entry name" value="RNase_J_b_CASP"/>
    <property type="match status" value="1"/>
</dbReference>
<dbReference type="Gene3D" id="3.60.15.10">
    <property type="entry name" value="Ribonuclease Z/Hydroxyacylglutathione hydrolase-like"/>
    <property type="match status" value="1"/>
</dbReference>
<dbReference type="Pfam" id="PF07521">
    <property type="entry name" value="RMMBL"/>
    <property type="match status" value="1"/>
</dbReference>
<dbReference type="Pfam" id="PF17770">
    <property type="entry name" value="RNase_J_C"/>
    <property type="match status" value="1"/>
</dbReference>
<proteinExistence type="predicted"/>
<sequence length="563" mass="61222">MNTIERISKMAGERLVYLPLGGAGEVGMNMYLYGYGKPGKERFILVDMGVTFPDMDGTPGVDLIFPDIEWIADRAKRLDAIFITHAHEDHVGAVGHLYSRLKAPIYARKFTSHIAALKMAEHGYDGSEINVVGAMPEQVQVGKFKVGFMPISHSIPESSGLVIDTPDGRVVHSGDFKIDETPVLGEAFDREAWAALAPVKALICDSTNVFSRHEGRSEATVGPNIVPLVRDATGMVVATTFASNIARVKTLAEAGREAGRSICLMGRSMQRMVKAGIETGVVTDFPPYILPEEARDVPRENLMILATGSQGERRAATAQLSRGKFLGISLREGDTVLFSSKTIPGNETSVGQIVNNFSELGVDVIDDKMADIHVSGHANRPDLEEMHRLVKPQILIPNHGEHRMLREHAKIGEANGIASMVAPNGTMVSLSGDRPEVVEFVETGRLYLDGSVQIGALDGVVRDRIRMALNGQAVIGILIDEDDEALTDAWCELRGLPEQGRSNAPLQDILEADVGQFLGRADAKTIANDDKLEDQIKRIVRQTSQKEIGKKPEVVVLISRLTA</sequence>
<dbReference type="PROSITE" id="PS01292">
    <property type="entry name" value="UPF0036"/>
    <property type="match status" value="1"/>
</dbReference>
<dbReference type="InterPro" id="IPR011108">
    <property type="entry name" value="RMMBL"/>
</dbReference>
<feature type="domain" description="Metallo-beta-lactamase" evidence="7">
    <location>
        <begin position="27"/>
        <end position="213"/>
    </location>
</feature>
<dbReference type="InterPro" id="IPR042173">
    <property type="entry name" value="RNase_J_2"/>
</dbReference>
<dbReference type="Pfam" id="PF00753">
    <property type="entry name" value="Lactamase_B"/>
    <property type="match status" value="1"/>
</dbReference>
<dbReference type="Proteomes" id="UP000199441">
    <property type="component" value="Unassembled WGS sequence"/>
</dbReference>
<evidence type="ECO:0000313" key="8">
    <source>
        <dbReference type="EMBL" id="SDW24707.1"/>
    </source>
</evidence>
<keyword evidence="6" id="KW-0694">RNA-binding</keyword>
<evidence type="ECO:0000256" key="6">
    <source>
        <dbReference type="ARBA" id="ARBA00022884"/>
    </source>
</evidence>
<dbReference type="InterPro" id="IPR001279">
    <property type="entry name" value="Metallo-B-lactamas"/>
</dbReference>
<keyword evidence="3" id="KW-0378">Hydrolase</keyword>
<keyword evidence="2" id="KW-0479">Metal-binding</keyword>
<dbReference type="SUPFAM" id="SSF56281">
    <property type="entry name" value="Metallo-hydrolase/oxidoreductase"/>
    <property type="match status" value="1"/>
</dbReference>
<evidence type="ECO:0000259" key="7">
    <source>
        <dbReference type="SMART" id="SM00849"/>
    </source>
</evidence>
<dbReference type="GO" id="GO:0003723">
    <property type="term" value="F:RNA binding"/>
    <property type="evidence" value="ECO:0007669"/>
    <property type="project" value="UniProtKB-KW"/>
</dbReference>
<evidence type="ECO:0000256" key="2">
    <source>
        <dbReference type="ARBA" id="ARBA00022723"/>
    </source>
</evidence>
<dbReference type="PANTHER" id="PTHR43694:SF1">
    <property type="entry name" value="RIBONUCLEASE J"/>
    <property type="match status" value="1"/>
</dbReference>